<dbReference type="STRING" id="94643.A0A2A9MES7"/>
<sequence length="263" mass="28100">MGSEQEACQAYVARRVISLMDATDLSADSTEHTVTLLCRDSLGLPPTAAVCVWPRFVRFIKKDLTAQLPEVACLPVATVLNFPSGKSSIETVKNEALQAVSDGADELDLVVDWELLNQDVDAGERALRSLVAAVREVSGATVLKVILETGMLRNDNPNLIFRASIAALESGADVLKTSTGKVPVNATLPAVTQMCLAIKEYKASHRDERLPGIKVAGGVKSVDMAAQYLSLVTDILGADYITKKTFRIGASSLLGAARKFVGR</sequence>
<protein>
    <submittedName>
        <fullName evidence="3">Deoxyribose-phosphate aldolase</fullName>
    </submittedName>
</protein>
<dbReference type="PANTHER" id="PTHR10889:SF1">
    <property type="entry name" value="DEOXYRIBOSE-PHOSPHATE ALDOLASE"/>
    <property type="match status" value="1"/>
</dbReference>
<dbReference type="EMBL" id="NWUJ01000004">
    <property type="protein sequence ID" value="PFH35714.1"/>
    <property type="molecule type" value="Genomic_DNA"/>
</dbReference>
<reference evidence="3 4" key="1">
    <citation type="submission" date="2017-09" db="EMBL/GenBank/DDBJ databases">
        <title>Genome sequencing of Besnoitia besnoiti strain Bb-Ger1.</title>
        <authorList>
            <person name="Schares G."/>
            <person name="Venepally P."/>
            <person name="Lorenzi H.A."/>
        </authorList>
    </citation>
    <scope>NUCLEOTIDE SEQUENCE [LARGE SCALE GENOMIC DNA]</scope>
    <source>
        <strain evidence="3 4">Bb-Ger1</strain>
    </source>
</reference>
<accession>A0A2A9MES7</accession>
<dbReference type="InterPro" id="IPR002915">
    <property type="entry name" value="DeoC/FbaB/LacD_aldolase"/>
</dbReference>
<name>A0A2A9MES7_BESBE</name>
<dbReference type="InterPro" id="IPR011343">
    <property type="entry name" value="DeoC"/>
</dbReference>
<dbReference type="GO" id="GO:0009264">
    <property type="term" value="P:deoxyribonucleotide catabolic process"/>
    <property type="evidence" value="ECO:0007669"/>
    <property type="project" value="InterPro"/>
</dbReference>
<dbReference type="GO" id="GO:0004139">
    <property type="term" value="F:deoxyribose-phosphate aldolase activity"/>
    <property type="evidence" value="ECO:0007669"/>
    <property type="project" value="InterPro"/>
</dbReference>
<keyword evidence="4" id="KW-1185">Reference proteome</keyword>
<evidence type="ECO:0000256" key="1">
    <source>
        <dbReference type="ARBA" id="ARBA00022490"/>
    </source>
</evidence>
<dbReference type="PIRSF" id="PIRSF001357">
    <property type="entry name" value="DeoC"/>
    <property type="match status" value="1"/>
</dbReference>
<dbReference type="KEGG" id="bbes:BESB_053650"/>
<dbReference type="GO" id="GO:0046386">
    <property type="term" value="P:deoxyribose phosphate catabolic process"/>
    <property type="evidence" value="ECO:0007669"/>
    <property type="project" value="UniProtKB-UniPathway"/>
</dbReference>
<dbReference type="SUPFAM" id="SSF51569">
    <property type="entry name" value="Aldolase"/>
    <property type="match status" value="1"/>
</dbReference>
<dbReference type="AlphaFoldDB" id="A0A2A9MES7"/>
<comment type="caution">
    <text evidence="3">The sequence shown here is derived from an EMBL/GenBank/DDBJ whole genome shotgun (WGS) entry which is preliminary data.</text>
</comment>
<dbReference type="VEuPathDB" id="ToxoDB:BESB_053650"/>
<proteinExistence type="predicted"/>
<dbReference type="OrthoDB" id="70823at2759"/>
<keyword evidence="1" id="KW-0963">Cytoplasm</keyword>
<evidence type="ECO:0000313" key="3">
    <source>
        <dbReference type="EMBL" id="PFH35714.1"/>
    </source>
</evidence>
<feature type="active site" description="Schiff-base intermediate with acetaldehyde" evidence="2">
    <location>
        <position position="176"/>
    </location>
</feature>
<dbReference type="PANTHER" id="PTHR10889">
    <property type="entry name" value="DEOXYRIBOSE-PHOSPHATE ALDOLASE"/>
    <property type="match status" value="1"/>
</dbReference>
<dbReference type="Pfam" id="PF01791">
    <property type="entry name" value="DeoC"/>
    <property type="match status" value="1"/>
</dbReference>
<dbReference type="GeneID" id="40310294"/>
<dbReference type="Gene3D" id="3.20.20.70">
    <property type="entry name" value="Aldolase class I"/>
    <property type="match status" value="1"/>
</dbReference>
<dbReference type="UniPathway" id="UPA00002">
    <property type="reaction ID" value="UER00468"/>
</dbReference>
<keyword evidence="2" id="KW-0704">Schiff base</keyword>
<dbReference type="GO" id="GO:0016052">
    <property type="term" value="P:carbohydrate catabolic process"/>
    <property type="evidence" value="ECO:0007669"/>
    <property type="project" value="TreeGrafter"/>
</dbReference>
<dbReference type="SMART" id="SM01133">
    <property type="entry name" value="DeoC"/>
    <property type="match status" value="1"/>
</dbReference>
<feature type="active site" description="Proton donor/acceptor" evidence="2">
    <location>
        <position position="214"/>
    </location>
</feature>
<dbReference type="InterPro" id="IPR013785">
    <property type="entry name" value="Aldolase_TIM"/>
</dbReference>
<dbReference type="NCBIfam" id="TIGR00126">
    <property type="entry name" value="deoC"/>
    <property type="match status" value="1"/>
</dbReference>
<evidence type="ECO:0000256" key="2">
    <source>
        <dbReference type="PIRSR" id="PIRSR001357-50"/>
    </source>
</evidence>
<dbReference type="Proteomes" id="UP000224006">
    <property type="component" value="Chromosome IV"/>
</dbReference>
<organism evidence="3 4">
    <name type="scientific">Besnoitia besnoiti</name>
    <name type="common">Apicomplexan protozoan</name>
    <dbReference type="NCBI Taxonomy" id="94643"/>
    <lineage>
        <taxon>Eukaryota</taxon>
        <taxon>Sar</taxon>
        <taxon>Alveolata</taxon>
        <taxon>Apicomplexa</taxon>
        <taxon>Conoidasida</taxon>
        <taxon>Coccidia</taxon>
        <taxon>Eucoccidiorida</taxon>
        <taxon>Eimeriorina</taxon>
        <taxon>Sarcocystidae</taxon>
        <taxon>Besnoitia</taxon>
    </lineage>
</organism>
<evidence type="ECO:0000313" key="4">
    <source>
        <dbReference type="Proteomes" id="UP000224006"/>
    </source>
</evidence>
<dbReference type="RefSeq" id="XP_029219723.1">
    <property type="nucleotide sequence ID" value="XM_029363800.1"/>
</dbReference>
<dbReference type="GO" id="GO:0005737">
    <property type="term" value="C:cytoplasm"/>
    <property type="evidence" value="ECO:0007669"/>
    <property type="project" value="InterPro"/>
</dbReference>
<gene>
    <name evidence="3" type="ORF">BESB_053650</name>
</gene>